<feature type="transmembrane region" description="Helical" evidence="9">
    <location>
        <begin position="123"/>
        <end position="147"/>
    </location>
</feature>
<evidence type="ECO:0000256" key="8">
    <source>
        <dbReference type="SAM" id="MobiDB-lite"/>
    </source>
</evidence>
<evidence type="ECO:0000256" key="7">
    <source>
        <dbReference type="ARBA" id="ARBA00023228"/>
    </source>
</evidence>
<keyword evidence="9" id="KW-0812">Transmembrane</keyword>
<evidence type="ECO:0000256" key="6">
    <source>
        <dbReference type="ARBA" id="ARBA00023180"/>
    </source>
</evidence>
<keyword evidence="2" id="KW-0813">Transport</keyword>
<dbReference type="PANTHER" id="PTHR22950:SF244">
    <property type="entry name" value="NEUTRAL AMINO ACID TRANSPORTER 9"/>
    <property type="match status" value="1"/>
</dbReference>
<sequence>MTNDILLDDAIVETIEDGSGTEEMEWENNEEEDEESVPLENAYPKEVYRNTYELKPYRAGVHNPIPAGATAPAEPFAFARHILTTARKIFTNNFNLSLFRQLSSKEVGEGDICDLCLLLLGRIFGVVTICCSILLLMGALIVTWILMSNFLYSFGDLIFDAAYRDYEDKTLLSDITRAPVLCMKSSLNDSSENVETPPNRAEQSPKYNQVWNPRNIPFFILIIIVPLINMKSPVFFTKFNSLGVIALFYLMLFVTVKASQWGVNVDLKNTRSTHFTPIFQFGFPALTGMLSMALSSHVTVITVMRNNKRQNKNNFLNNFKVSDPMACVGRGCLLFQMITNCILLSYAVQQLHYFLLKGTTPQYLAKTPIPYTNKELSPGLFLLVRFYTVGKGRNMQGGKQHKINMDMTAEQERMKLKRQQTLYNSRHLEEDINVESIDEDSDEDGFLEATILKRKLLSRQKERKTLENYQNHESI</sequence>
<comment type="subcellular location">
    <subcellularLocation>
        <location evidence="1">Lysosome membrane</location>
        <topology evidence="1">Multi-pass membrane protein</topology>
    </subcellularLocation>
</comment>
<feature type="compositionally biased region" description="Acidic residues" evidence="8">
    <location>
        <begin position="17"/>
        <end position="37"/>
    </location>
</feature>
<keyword evidence="5" id="KW-1015">Disulfide bond</keyword>
<evidence type="ECO:0000256" key="2">
    <source>
        <dbReference type="ARBA" id="ARBA00022448"/>
    </source>
</evidence>
<reference evidence="10" key="1">
    <citation type="submission" date="2020-11" db="EMBL/GenBank/DDBJ databases">
        <authorList>
            <person name="Tran Van P."/>
        </authorList>
    </citation>
    <scope>NUCLEOTIDE SEQUENCE</scope>
</reference>
<gene>
    <name evidence="10" type="ORF">TPSB3V08_LOCUS4698</name>
</gene>
<keyword evidence="4" id="KW-0915">Sodium</keyword>
<evidence type="ECO:0000313" key="10">
    <source>
        <dbReference type="EMBL" id="CAD7404863.1"/>
    </source>
</evidence>
<name>A0A7R9CZA4_TIMPO</name>
<accession>A0A7R9CZA4</accession>
<feature type="transmembrane region" description="Helical" evidence="9">
    <location>
        <begin position="281"/>
        <end position="304"/>
    </location>
</feature>
<dbReference type="GO" id="GO:0005765">
    <property type="term" value="C:lysosomal membrane"/>
    <property type="evidence" value="ECO:0007669"/>
    <property type="project" value="UniProtKB-SubCell"/>
</dbReference>
<keyword evidence="6" id="KW-0325">Glycoprotein</keyword>
<evidence type="ECO:0000256" key="5">
    <source>
        <dbReference type="ARBA" id="ARBA00023157"/>
    </source>
</evidence>
<feature type="transmembrane region" description="Helical" evidence="9">
    <location>
        <begin position="242"/>
        <end position="261"/>
    </location>
</feature>
<keyword evidence="9" id="KW-0472">Membrane</keyword>
<organism evidence="10">
    <name type="scientific">Timema poppense</name>
    <name type="common">Walking stick</name>
    <dbReference type="NCBI Taxonomy" id="170557"/>
    <lineage>
        <taxon>Eukaryota</taxon>
        <taxon>Metazoa</taxon>
        <taxon>Ecdysozoa</taxon>
        <taxon>Arthropoda</taxon>
        <taxon>Hexapoda</taxon>
        <taxon>Insecta</taxon>
        <taxon>Pterygota</taxon>
        <taxon>Neoptera</taxon>
        <taxon>Polyneoptera</taxon>
        <taxon>Phasmatodea</taxon>
        <taxon>Timematodea</taxon>
        <taxon>Timematoidea</taxon>
        <taxon>Timematidae</taxon>
        <taxon>Timema</taxon>
    </lineage>
</organism>
<evidence type="ECO:0000256" key="9">
    <source>
        <dbReference type="SAM" id="Phobius"/>
    </source>
</evidence>
<dbReference type="GO" id="GO:0015179">
    <property type="term" value="F:L-amino acid transmembrane transporter activity"/>
    <property type="evidence" value="ECO:0007669"/>
    <property type="project" value="TreeGrafter"/>
</dbReference>
<dbReference type="AlphaFoldDB" id="A0A7R9CZA4"/>
<evidence type="ECO:0000256" key="3">
    <source>
        <dbReference type="ARBA" id="ARBA00022970"/>
    </source>
</evidence>
<evidence type="ECO:0000256" key="1">
    <source>
        <dbReference type="ARBA" id="ARBA00004155"/>
    </source>
</evidence>
<keyword evidence="3" id="KW-0029">Amino-acid transport</keyword>
<evidence type="ECO:0000256" key="4">
    <source>
        <dbReference type="ARBA" id="ARBA00023053"/>
    </source>
</evidence>
<keyword evidence="9" id="KW-1133">Transmembrane helix</keyword>
<protein>
    <submittedName>
        <fullName evidence="10">Uncharacterized protein</fullName>
    </submittedName>
</protein>
<keyword evidence="7" id="KW-0458">Lysosome</keyword>
<feature type="region of interest" description="Disordered" evidence="8">
    <location>
        <begin position="17"/>
        <end position="38"/>
    </location>
</feature>
<dbReference type="PANTHER" id="PTHR22950">
    <property type="entry name" value="AMINO ACID TRANSPORTER"/>
    <property type="match status" value="1"/>
</dbReference>
<feature type="transmembrane region" description="Helical" evidence="9">
    <location>
        <begin position="214"/>
        <end position="230"/>
    </location>
</feature>
<dbReference type="EMBL" id="OD002320">
    <property type="protein sequence ID" value="CAD7404863.1"/>
    <property type="molecule type" value="Genomic_DNA"/>
</dbReference>
<proteinExistence type="predicted"/>